<dbReference type="Proteomes" id="UP000587880">
    <property type="component" value="Unassembled WGS sequence"/>
</dbReference>
<dbReference type="InterPro" id="IPR027417">
    <property type="entry name" value="P-loop_NTPase"/>
</dbReference>
<keyword evidence="4" id="KW-0547">Nucleotide-binding</keyword>
<feature type="domain" description="Helicase ATP-binding" evidence="2">
    <location>
        <begin position="14"/>
        <end position="163"/>
    </location>
</feature>
<dbReference type="PROSITE" id="PS51192">
    <property type="entry name" value="HELICASE_ATP_BIND_1"/>
    <property type="match status" value="1"/>
</dbReference>
<dbReference type="InterPro" id="IPR001650">
    <property type="entry name" value="Helicase_C-like"/>
</dbReference>
<dbReference type="InterPro" id="IPR014001">
    <property type="entry name" value="Helicase_ATP-bd"/>
</dbReference>
<dbReference type="Gene3D" id="3.40.50.300">
    <property type="entry name" value="P-loop containing nucleotide triphosphate hydrolases"/>
    <property type="match status" value="1"/>
</dbReference>
<dbReference type="EMBL" id="JABAGD010000036">
    <property type="protein sequence ID" value="NMF06556.1"/>
    <property type="molecule type" value="Genomic_DNA"/>
</dbReference>
<evidence type="ECO:0000256" key="1">
    <source>
        <dbReference type="ARBA" id="ARBA00022801"/>
    </source>
</evidence>
<dbReference type="InterPro" id="IPR038718">
    <property type="entry name" value="SNF2-like_sf"/>
</dbReference>
<comment type="caution">
    <text evidence="4">The sequence shown here is derived from an EMBL/GenBank/DDBJ whole genome shotgun (WGS) entry which is preliminary data.</text>
</comment>
<dbReference type="GO" id="GO:0006281">
    <property type="term" value="P:DNA repair"/>
    <property type="evidence" value="ECO:0007669"/>
    <property type="project" value="TreeGrafter"/>
</dbReference>
<dbReference type="Pfam" id="PF00176">
    <property type="entry name" value="SNF2-rel_dom"/>
    <property type="match status" value="1"/>
</dbReference>
<evidence type="ECO:0000259" key="2">
    <source>
        <dbReference type="PROSITE" id="PS51192"/>
    </source>
</evidence>
<evidence type="ECO:0000313" key="5">
    <source>
        <dbReference type="Proteomes" id="UP000587880"/>
    </source>
</evidence>
<dbReference type="RefSeq" id="WP_168982656.1">
    <property type="nucleotide sequence ID" value="NZ_JABAGD010000036.1"/>
</dbReference>
<proteinExistence type="predicted"/>
<dbReference type="PANTHER" id="PTHR45766">
    <property type="entry name" value="DNA ANNEALING HELICASE AND ENDONUCLEASE ZRANB3 FAMILY MEMBER"/>
    <property type="match status" value="1"/>
</dbReference>
<sequence>MAKIKLFPHQLKALEMTRGMSKAAYYLDMGLGKTFVATEKAEELGTNIILVVCQKSKLEDWKDHYNEFYPKYKTIIYKKQLQEIQPNTVIIINYDLVWRRDEFKKLKGFTLILDESSYIKNESSNRTKFILKMKAKKIILLSGTPTGGKYEELFSQIKLLGWKITKEAYWNKYIKFFLMNLGGFKKKKVTGYKDIDDLKQMLRQYGAVFMKTEEVIELPEVIPYEIKIKNIPQYKKFKKDRLIEIEENELVGDTSLTRLLYLRQLAAMYNKNRYEKVTELLESTEDRMIIFYNFKYECQKLQEICKKLKKPISIVNGDQRDLKNYEQHDNTITLIQYQAGAMGLNLQKANKIIYFSLTLSSELFEQSKKRTHRMGQQRSCFYYYLITEKSIEEDIFETLKQRKDYTDKLFEEDEGR</sequence>
<dbReference type="PROSITE" id="PS51194">
    <property type="entry name" value="HELICASE_CTER"/>
    <property type="match status" value="1"/>
</dbReference>
<dbReference type="GO" id="GO:0005524">
    <property type="term" value="F:ATP binding"/>
    <property type="evidence" value="ECO:0007669"/>
    <property type="project" value="InterPro"/>
</dbReference>
<dbReference type="GO" id="GO:0031297">
    <property type="term" value="P:replication fork processing"/>
    <property type="evidence" value="ECO:0007669"/>
    <property type="project" value="TreeGrafter"/>
</dbReference>
<dbReference type="AlphaFoldDB" id="A0A7X9XR19"/>
<dbReference type="GO" id="GO:0004386">
    <property type="term" value="F:helicase activity"/>
    <property type="evidence" value="ECO:0007669"/>
    <property type="project" value="UniProtKB-KW"/>
</dbReference>
<feature type="domain" description="Helicase C-terminal" evidence="3">
    <location>
        <begin position="276"/>
        <end position="415"/>
    </location>
</feature>
<organism evidence="4 5">
    <name type="scientific">Clostridium beijerinckii</name>
    <name type="common">Clostridium MP</name>
    <dbReference type="NCBI Taxonomy" id="1520"/>
    <lineage>
        <taxon>Bacteria</taxon>
        <taxon>Bacillati</taxon>
        <taxon>Bacillota</taxon>
        <taxon>Clostridia</taxon>
        <taxon>Eubacteriales</taxon>
        <taxon>Clostridiaceae</taxon>
        <taxon>Clostridium</taxon>
    </lineage>
</organism>
<accession>A0A7X9XR19</accession>
<keyword evidence="4" id="KW-0067">ATP-binding</keyword>
<dbReference type="SUPFAM" id="SSF52540">
    <property type="entry name" value="P-loop containing nucleoside triphosphate hydrolases"/>
    <property type="match status" value="2"/>
</dbReference>
<dbReference type="SMART" id="SM00487">
    <property type="entry name" value="DEXDc"/>
    <property type="match status" value="1"/>
</dbReference>
<dbReference type="GO" id="GO:0016787">
    <property type="term" value="F:hydrolase activity"/>
    <property type="evidence" value="ECO:0007669"/>
    <property type="project" value="UniProtKB-KW"/>
</dbReference>
<dbReference type="InterPro" id="IPR000330">
    <property type="entry name" value="SNF2_N"/>
</dbReference>
<dbReference type="Pfam" id="PF00271">
    <property type="entry name" value="Helicase_C"/>
    <property type="match status" value="1"/>
</dbReference>
<name>A0A7X9XR19_CLOBE</name>
<keyword evidence="4" id="KW-0347">Helicase</keyword>
<reference evidence="4 5" key="1">
    <citation type="submission" date="2020-04" db="EMBL/GenBank/DDBJ databases">
        <authorList>
            <person name="Hitch T.C.A."/>
            <person name="Wylensek D."/>
            <person name="Clavel T."/>
        </authorList>
    </citation>
    <scope>NUCLEOTIDE SEQUENCE [LARGE SCALE GENOMIC DNA]</scope>
    <source>
        <strain evidence="4 5">WB01_NA02</strain>
    </source>
</reference>
<protein>
    <submittedName>
        <fullName evidence="4">DEAD/DEAH box helicase</fullName>
    </submittedName>
</protein>
<evidence type="ECO:0000259" key="3">
    <source>
        <dbReference type="PROSITE" id="PS51194"/>
    </source>
</evidence>
<dbReference type="Gene3D" id="3.40.50.10810">
    <property type="entry name" value="Tandem AAA-ATPase domain"/>
    <property type="match status" value="1"/>
</dbReference>
<dbReference type="PANTHER" id="PTHR45766:SF6">
    <property type="entry name" value="SWI_SNF-RELATED MATRIX-ASSOCIATED ACTIN-DEPENDENT REGULATOR OF CHROMATIN SUBFAMILY A-LIKE PROTEIN 1"/>
    <property type="match status" value="1"/>
</dbReference>
<evidence type="ECO:0000313" key="4">
    <source>
        <dbReference type="EMBL" id="NMF06556.1"/>
    </source>
</evidence>
<keyword evidence="1" id="KW-0378">Hydrolase</keyword>
<gene>
    <name evidence="4" type="ORF">HF849_17715</name>
</gene>